<comment type="caution">
    <text evidence="2">The sequence shown here is derived from an EMBL/GenBank/DDBJ whole genome shotgun (WGS) entry which is preliminary data.</text>
</comment>
<evidence type="ECO:0000313" key="3">
    <source>
        <dbReference type="Proteomes" id="UP000821853"/>
    </source>
</evidence>
<dbReference type="OrthoDB" id="6779801at2759"/>
<reference evidence="2 3" key="1">
    <citation type="journal article" date="2020" name="Cell">
        <title>Large-Scale Comparative Analyses of Tick Genomes Elucidate Their Genetic Diversity and Vector Capacities.</title>
        <authorList>
            <consortium name="Tick Genome and Microbiome Consortium (TIGMIC)"/>
            <person name="Jia N."/>
            <person name="Wang J."/>
            <person name="Shi W."/>
            <person name="Du L."/>
            <person name="Sun Y."/>
            <person name="Zhan W."/>
            <person name="Jiang J.F."/>
            <person name="Wang Q."/>
            <person name="Zhang B."/>
            <person name="Ji P."/>
            <person name="Bell-Sakyi L."/>
            <person name="Cui X.M."/>
            <person name="Yuan T.T."/>
            <person name="Jiang B.G."/>
            <person name="Yang W.F."/>
            <person name="Lam T.T."/>
            <person name="Chang Q.C."/>
            <person name="Ding S.J."/>
            <person name="Wang X.J."/>
            <person name="Zhu J.G."/>
            <person name="Ruan X.D."/>
            <person name="Zhao L."/>
            <person name="Wei J.T."/>
            <person name="Ye R.Z."/>
            <person name="Que T.C."/>
            <person name="Du C.H."/>
            <person name="Zhou Y.H."/>
            <person name="Cheng J.X."/>
            <person name="Dai P.F."/>
            <person name="Guo W.B."/>
            <person name="Han X.H."/>
            <person name="Huang E.J."/>
            <person name="Li L.F."/>
            <person name="Wei W."/>
            <person name="Gao Y.C."/>
            <person name="Liu J.Z."/>
            <person name="Shao H.Z."/>
            <person name="Wang X."/>
            <person name="Wang C.C."/>
            <person name="Yang T.C."/>
            <person name="Huo Q.B."/>
            <person name="Li W."/>
            <person name="Chen H.Y."/>
            <person name="Chen S.E."/>
            <person name="Zhou L.G."/>
            <person name="Ni X.B."/>
            <person name="Tian J.H."/>
            <person name="Sheng Y."/>
            <person name="Liu T."/>
            <person name="Pan Y.S."/>
            <person name="Xia L.Y."/>
            <person name="Li J."/>
            <person name="Zhao F."/>
            <person name="Cao W.C."/>
        </authorList>
    </citation>
    <scope>NUCLEOTIDE SEQUENCE [LARGE SCALE GENOMIC DNA]</scope>
    <source>
        <strain evidence="2">HaeL-2018</strain>
    </source>
</reference>
<evidence type="ECO:0000256" key="1">
    <source>
        <dbReference type="SAM" id="MobiDB-lite"/>
    </source>
</evidence>
<dbReference type="EMBL" id="JABSTR010000011">
    <property type="protein sequence ID" value="KAH9380962.1"/>
    <property type="molecule type" value="Genomic_DNA"/>
</dbReference>
<proteinExistence type="predicted"/>
<protein>
    <submittedName>
        <fullName evidence="2">Uncharacterized protein</fullName>
    </submittedName>
</protein>
<feature type="region of interest" description="Disordered" evidence="1">
    <location>
        <begin position="220"/>
        <end position="279"/>
    </location>
</feature>
<organism evidence="2 3">
    <name type="scientific">Haemaphysalis longicornis</name>
    <name type="common">Bush tick</name>
    <dbReference type="NCBI Taxonomy" id="44386"/>
    <lineage>
        <taxon>Eukaryota</taxon>
        <taxon>Metazoa</taxon>
        <taxon>Ecdysozoa</taxon>
        <taxon>Arthropoda</taxon>
        <taxon>Chelicerata</taxon>
        <taxon>Arachnida</taxon>
        <taxon>Acari</taxon>
        <taxon>Parasitiformes</taxon>
        <taxon>Ixodida</taxon>
        <taxon>Ixodoidea</taxon>
        <taxon>Ixodidae</taxon>
        <taxon>Haemaphysalinae</taxon>
        <taxon>Haemaphysalis</taxon>
    </lineage>
</organism>
<sequence length="345" mass="37707">MAFRRPASAAGPSGRRIVTPGRSVHNNVGTRNANTRGGAVCKPSPPPPHPYNTYEDFSRRRNVRTFPISETRGRGRTPFGNVGRGRGWAPGAREPAANNSSTHDGQARNKGLLMLVQPKVGQSIESFTPSAFYEAACDVIGRPLGSRVTSRGGLLVEVGSAEAARKLLKRETLCGIAVDVSIPRSYQYNVGRISGVTKWYTDEEIADQLSSQGVIQARRVNSRVKAETPESEPTTGALGRSGARLHAERRTASAGDAGRDRARRGGLQRRGAAVLPLPENGPRLEALPLQHALRPVRRTPPDRGLHRRRHRPLRELRSGTPRHLRELPRSPEIRAALFTWPGSRQ</sequence>
<dbReference type="AlphaFoldDB" id="A0A9J6GZT8"/>
<gene>
    <name evidence="2" type="ORF">HPB48_008181</name>
</gene>
<name>A0A9J6GZT8_HAELO</name>
<keyword evidence="3" id="KW-1185">Reference proteome</keyword>
<evidence type="ECO:0000313" key="2">
    <source>
        <dbReference type="EMBL" id="KAH9380962.1"/>
    </source>
</evidence>
<feature type="compositionally biased region" description="Polar residues" evidence="1">
    <location>
        <begin position="24"/>
        <end position="35"/>
    </location>
</feature>
<dbReference type="VEuPathDB" id="VectorBase:HLOH_052016"/>
<dbReference type="Proteomes" id="UP000821853">
    <property type="component" value="Chromosome 9"/>
</dbReference>
<feature type="compositionally biased region" description="Basic and acidic residues" evidence="1">
    <location>
        <begin position="313"/>
        <end position="330"/>
    </location>
</feature>
<accession>A0A9J6GZT8</accession>
<feature type="region of interest" description="Disordered" evidence="1">
    <location>
        <begin position="296"/>
        <end position="330"/>
    </location>
</feature>
<feature type="region of interest" description="Disordered" evidence="1">
    <location>
        <begin position="1"/>
        <end position="106"/>
    </location>
</feature>